<reference evidence="1 2" key="1">
    <citation type="journal article" date="2022" name="Plant J.">
        <title>Chromosome-level genome of Camellia lanceoleosa provides a valuable resource for understanding genome evolution and self-incompatibility.</title>
        <authorList>
            <person name="Gong W."/>
            <person name="Xiao S."/>
            <person name="Wang L."/>
            <person name="Liao Z."/>
            <person name="Chang Y."/>
            <person name="Mo W."/>
            <person name="Hu G."/>
            <person name="Li W."/>
            <person name="Zhao G."/>
            <person name="Zhu H."/>
            <person name="Hu X."/>
            <person name="Ji K."/>
            <person name="Xiang X."/>
            <person name="Song Q."/>
            <person name="Yuan D."/>
            <person name="Jin S."/>
            <person name="Zhang L."/>
        </authorList>
    </citation>
    <scope>NUCLEOTIDE SEQUENCE [LARGE SCALE GENOMIC DNA]</scope>
    <source>
        <strain evidence="1">SQ_2022a</strain>
    </source>
</reference>
<sequence length="80" mass="8881">MEKTMGKPPPLKEGKPDKLSKVKMLSRSYDCTGCQDDVRRLRCHDAATASASDDGDLVLDRMRAVTTAVKGETAERERKK</sequence>
<evidence type="ECO:0000313" key="2">
    <source>
        <dbReference type="Proteomes" id="UP001060215"/>
    </source>
</evidence>
<protein>
    <submittedName>
        <fullName evidence="1">Uncharacterized protein</fullName>
    </submittedName>
</protein>
<accession>A0ACC0HID7</accession>
<name>A0ACC0HID7_9ERIC</name>
<organism evidence="1 2">
    <name type="scientific">Camellia lanceoleosa</name>
    <dbReference type="NCBI Taxonomy" id="1840588"/>
    <lineage>
        <taxon>Eukaryota</taxon>
        <taxon>Viridiplantae</taxon>
        <taxon>Streptophyta</taxon>
        <taxon>Embryophyta</taxon>
        <taxon>Tracheophyta</taxon>
        <taxon>Spermatophyta</taxon>
        <taxon>Magnoliopsida</taxon>
        <taxon>eudicotyledons</taxon>
        <taxon>Gunneridae</taxon>
        <taxon>Pentapetalae</taxon>
        <taxon>asterids</taxon>
        <taxon>Ericales</taxon>
        <taxon>Theaceae</taxon>
        <taxon>Camellia</taxon>
    </lineage>
</organism>
<dbReference type="Proteomes" id="UP001060215">
    <property type="component" value="Chromosome 5"/>
</dbReference>
<dbReference type="EMBL" id="CM045762">
    <property type="protein sequence ID" value="KAI8012652.1"/>
    <property type="molecule type" value="Genomic_DNA"/>
</dbReference>
<gene>
    <name evidence="1" type="ORF">LOK49_LG06G02729</name>
</gene>
<keyword evidence="2" id="KW-1185">Reference proteome</keyword>
<evidence type="ECO:0000313" key="1">
    <source>
        <dbReference type="EMBL" id="KAI8012652.1"/>
    </source>
</evidence>
<comment type="caution">
    <text evidence="1">The sequence shown here is derived from an EMBL/GenBank/DDBJ whole genome shotgun (WGS) entry which is preliminary data.</text>
</comment>
<proteinExistence type="predicted"/>